<dbReference type="GO" id="GO:0005858">
    <property type="term" value="C:axonemal dynein complex"/>
    <property type="evidence" value="ECO:0007669"/>
    <property type="project" value="InterPro"/>
</dbReference>
<evidence type="ECO:0000259" key="5">
    <source>
        <dbReference type="Pfam" id="PF14772"/>
    </source>
</evidence>
<comment type="similarity">
    <text evidence="1">Belongs to the DRC1 family.</text>
</comment>
<dbReference type="PANTHER" id="PTHR21625">
    <property type="entry name" value="NYD-SP28 PROTEIN"/>
    <property type="match status" value="1"/>
</dbReference>
<feature type="coiled-coil region" evidence="3">
    <location>
        <begin position="794"/>
        <end position="828"/>
    </location>
</feature>
<dbReference type="GeneID" id="107269685"/>
<dbReference type="PANTHER" id="PTHR21625:SF1">
    <property type="entry name" value="DYNEIN REGULATORY COMPLEX PROTEIN 1"/>
    <property type="match status" value="1"/>
</dbReference>
<dbReference type="Pfam" id="PF14775">
    <property type="entry name" value="NYD-SP28_assoc"/>
    <property type="match status" value="1"/>
</dbReference>
<feature type="coiled-coil region" evidence="3">
    <location>
        <begin position="308"/>
        <end position="342"/>
    </location>
</feature>
<dbReference type="Proteomes" id="UP000694920">
    <property type="component" value="Unplaced"/>
</dbReference>
<feature type="compositionally biased region" description="Polar residues" evidence="4">
    <location>
        <begin position="660"/>
        <end position="684"/>
    </location>
</feature>
<dbReference type="GO" id="GO:0070286">
    <property type="term" value="P:axonemal dynein complex assembly"/>
    <property type="evidence" value="ECO:0007669"/>
    <property type="project" value="InterPro"/>
</dbReference>
<evidence type="ECO:0000256" key="4">
    <source>
        <dbReference type="SAM" id="MobiDB-lite"/>
    </source>
</evidence>
<evidence type="ECO:0000256" key="3">
    <source>
        <dbReference type="SAM" id="Coils"/>
    </source>
</evidence>
<dbReference type="RefSeq" id="XP_024942792.1">
    <property type="nucleotide sequence ID" value="XM_025087024.1"/>
</dbReference>
<keyword evidence="2 3" id="KW-0175">Coiled coil</keyword>
<dbReference type="AlphaFoldDB" id="A0AAJ7RKS8"/>
<feature type="coiled-coil region" evidence="3">
    <location>
        <begin position="224"/>
        <end position="266"/>
    </location>
</feature>
<feature type="coiled-coil region" evidence="3">
    <location>
        <begin position="165"/>
        <end position="196"/>
    </location>
</feature>
<dbReference type="InterPro" id="IPR029440">
    <property type="entry name" value="DRC1_C"/>
</dbReference>
<evidence type="ECO:0000313" key="7">
    <source>
        <dbReference type="Proteomes" id="UP000694920"/>
    </source>
</evidence>
<gene>
    <name evidence="8" type="primary">LOC107269685</name>
</gene>
<feature type="region of interest" description="Disordered" evidence="4">
    <location>
        <begin position="644"/>
        <end position="684"/>
    </location>
</feature>
<dbReference type="GO" id="GO:0003352">
    <property type="term" value="P:regulation of cilium movement"/>
    <property type="evidence" value="ECO:0007669"/>
    <property type="project" value="TreeGrafter"/>
</dbReference>
<evidence type="ECO:0000256" key="1">
    <source>
        <dbReference type="ARBA" id="ARBA00009688"/>
    </source>
</evidence>
<keyword evidence="7" id="KW-1185">Reference proteome</keyword>
<organism evidence="7 8">
    <name type="scientific">Cephus cinctus</name>
    <name type="common">Wheat stem sawfly</name>
    <dbReference type="NCBI Taxonomy" id="211228"/>
    <lineage>
        <taxon>Eukaryota</taxon>
        <taxon>Metazoa</taxon>
        <taxon>Ecdysozoa</taxon>
        <taxon>Arthropoda</taxon>
        <taxon>Hexapoda</taxon>
        <taxon>Insecta</taxon>
        <taxon>Pterygota</taxon>
        <taxon>Neoptera</taxon>
        <taxon>Endopterygota</taxon>
        <taxon>Hymenoptera</taxon>
        <taxon>Cephoidea</taxon>
        <taxon>Cephidae</taxon>
        <taxon>Cephus</taxon>
    </lineage>
</organism>
<reference evidence="8" key="1">
    <citation type="submission" date="2025-08" db="UniProtKB">
        <authorList>
            <consortium name="RefSeq"/>
        </authorList>
    </citation>
    <scope>IDENTIFICATION</scope>
</reference>
<name>A0AAJ7RKS8_CEPCN</name>
<feature type="domain" description="Dynein regulatory complex protein 1 C-terminal" evidence="6">
    <location>
        <begin position="767"/>
        <end position="826"/>
    </location>
</feature>
<accession>A0AAJ7RKS8</accession>
<dbReference type="Pfam" id="PF14772">
    <property type="entry name" value="NYD-SP28"/>
    <property type="match status" value="1"/>
</dbReference>
<dbReference type="InterPro" id="IPR039505">
    <property type="entry name" value="DRC1/2_N"/>
</dbReference>
<protein>
    <submittedName>
        <fullName evidence="8">Dynein regulatory complex protein 1 isoform X1</fullName>
    </submittedName>
</protein>
<dbReference type="GO" id="GO:0060285">
    <property type="term" value="P:cilium-dependent cell motility"/>
    <property type="evidence" value="ECO:0007669"/>
    <property type="project" value="TreeGrafter"/>
</dbReference>
<feature type="coiled-coil region" evidence="3">
    <location>
        <begin position="390"/>
        <end position="442"/>
    </location>
</feature>
<dbReference type="InterPro" id="IPR039750">
    <property type="entry name" value="DRC1/DRC2"/>
</dbReference>
<feature type="domain" description="Dynein regulatory complex protein 1/2 N-terminal" evidence="5">
    <location>
        <begin position="155"/>
        <end position="256"/>
    </location>
</feature>
<proteinExistence type="inferred from homology"/>
<evidence type="ECO:0000256" key="2">
    <source>
        <dbReference type="ARBA" id="ARBA00023054"/>
    </source>
</evidence>
<evidence type="ECO:0000313" key="8">
    <source>
        <dbReference type="RefSeq" id="XP_024942792.1"/>
    </source>
</evidence>
<evidence type="ECO:0000259" key="6">
    <source>
        <dbReference type="Pfam" id="PF14775"/>
    </source>
</evidence>
<sequence length="845" mass="99205">MTFRVICHRKTILQPTATFIYLRYFLGFACHPSGIDPFVYSAGYDYYQVTTASIIPKSGLSYHNKENRMAEWKKWSQDDFDEMEEPSVISMDPNERKLARRLRIQRRLEALKKQEGPEEEEVVEKTSTERQILASAELLEKLILEGNEVISNVRVANDAREVQRRKEEKEIRSKLLSRLEEESEESLQKYKQISSKWPGILGSNDPLDIHSEMEAQNADCLKVFESKNCVIAELKQELENADVKFFEDQEKQNDDINLLIERIDNQVNTMAKVYHRELILIQNAIDTERKVLLKVVSKKWDGLFRQRNEEEINGIEERKEIMQEYEKEMKRVVIEHQEETRAQKIWLETQYEKLQQDVEHIKFLCMMNIEKLDYSYAVLKRREDENTIIKGQQKRRINKLQDVINGLKKNYAELEENTKMDIQKLTEQVMKAHKNILELERKSDHFTRINEKQYLQIWDMNAKKAEGLVEKILTVDRIIHEQALGLEWEPPDEPLLTKEDLQSYRSATSAIEQKKAETKETMKVCEPFKVATTLQDLKMERQLLNRIVTQISDKSGFLIEEKLRGLLGAYTCNDKTIITLGNVFRALDMKSEEEVDLLLNFFLPYAYCPTCHNKEEVTFNDDEPSDKAFELTMCLNEDTCPDTFEDNRELSEDSEDNPESRGSNESSTISGEATSQEFHSSSSAVPRMEEFEFIKDAGTNELRQREVSCKKGHLLDIHPAYVMKALKEFVAKYHVIRRGEATPSFQTRLTQEKLTVSRNLTVEDVTEFWRRYRDIFSTKKEKLWDGLLIGLHKYHEILKERHRLNLETKRLRRQNAELRRLLEIYMLKPGHGLAPIETRSTISLD</sequence>